<keyword evidence="3 12" id="KW-0812">Transmembrane</keyword>
<evidence type="ECO:0000313" key="16">
    <source>
        <dbReference type="RefSeq" id="XP_031758853.1"/>
    </source>
</evidence>
<dbReference type="Pfam" id="PF17047">
    <property type="entry name" value="SMP_LBD"/>
    <property type="match status" value="1"/>
</dbReference>
<evidence type="ECO:0000256" key="2">
    <source>
        <dbReference type="ARBA" id="ARBA00022448"/>
    </source>
</evidence>
<dbReference type="Proteomes" id="UP000008143">
    <property type="component" value="Chromosome 5"/>
</dbReference>
<gene>
    <name evidence="16 17" type="primary">LOC116411089</name>
</gene>
<organism evidence="15 16">
    <name type="scientific">Xenopus tropicalis</name>
    <name type="common">Western clawed frog</name>
    <name type="synonym">Silurana tropicalis</name>
    <dbReference type="NCBI Taxonomy" id="8364"/>
    <lineage>
        <taxon>Eukaryota</taxon>
        <taxon>Metazoa</taxon>
        <taxon>Chordata</taxon>
        <taxon>Craniata</taxon>
        <taxon>Vertebrata</taxon>
        <taxon>Euteleostomi</taxon>
        <taxon>Amphibia</taxon>
        <taxon>Batrachia</taxon>
        <taxon>Anura</taxon>
        <taxon>Pipoidea</taxon>
        <taxon>Pipidae</taxon>
        <taxon>Xenopodinae</taxon>
        <taxon>Xenopus</taxon>
        <taxon>Silurana</taxon>
    </lineage>
</organism>
<dbReference type="PROSITE" id="PS51847">
    <property type="entry name" value="SMP"/>
    <property type="match status" value="1"/>
</dbReference>
<dbReference type="RefSeq" id="XP_031758853.1">
    <property type="nucleotide sequence ID" value="XM_031902993.1"/>
</dbReference>
<reference evidence="16" key="1">
    <citation type="submission" date="2025-08" db="UniProtKB">
        <authorList>
            <consortium name="RefSeq"/>
        </authorList>
    </citation>
    <scope>IDENTIFICATION</scope>
    <source>
        <strain evidence="16">Nigerian</strain>
        <tissue evidence="16">Liver and blood</tissue>
    </source>
</reference>
<evidence type="ECO:0000256" key="6">
    <source>
        <dbReference type="ARBA" id="ARBA00022837"/>
    </source>
</evidence>
<dbReference type="CDD" id="cd21670">
    <property type="entry name" value="SMP_ESyt"/>
    <property type="match status" value="1"/>
</dbReference>
<dbReference type="GO" id="GO:0035091">
    <property type="term" value="F:phosphatidylinositol binding"/>
    <property type="evidence" value="ECO:0000318"/>
    <property type="project" value="GO_Central"/>
</dbReference>
<evidence type="ECO:0000256" key="11">
    <source>
        <dbReference type="SAM" id="MobiDB-lite"/>
    </source>
</evidence>
<keyword evidence="10 12" id="KW-0472">Membrane</keyword>
<dbReference type="InterPro" id="IPR000008">
    <property type="entry name" value="C2_dom"/>
</dbReference>
<evidence type="ECO:0000256" key="9">
    <source>
        <dbReference type="ARBA" id="ARBA00023121"/>
    </source>
</evidence>
<evidence type="ECO:0000256" key="7">
    <source>
        <dbReference type="ARBA" id="ARBA00022989"/>
    </source>
</evidence>
<keyword evidence="4" id="KW-0479">Metal-binding</keyword>
<feature type="region of interest" description="Disordered" evidence="11">
    <location>
        <begin position="65"/>
        <end position="84"/>
    </location>
</feature>
<evidence type="ECO:0000256" key="4">
    <source>
        <dbReference type="ARBA" id="ARBA00022723"/>
    </source>
</evidence>
<dbReference type="SMART" id="SM00239">
    <property type="entry name" value="C2"/>
    <property type="match status" value="2"/>
</dbReference>
<dbReference type="Xenbase" id="XB-GENE-29097027">
    <property type="gene designation" value="LOC116411089"/>
</dbReference>
<dbReference type="Pfam" id="PF00168">
    <property type="entry name" value="C2"/>
    <property type="match status" value="2"/>
</dbReference>
<dbReference type="KEGG" id="xtr:116411089"/>
<evidence type="ECO:0000256" key="10">
    <source>
        <dbReference type="ARBA" id="ARBA00023136"/>
    </source>
</evidence>
<evidence type="ECO:0000313" key="17">
    <source>
        <dbReference type="Xenbase" id="XB-GENE-29097027"/>
    </source>
</evidence>
<dbReference type="InterPro" id="IPR039010">
    <property type="entry name" value="Synaptotagmin_SMP"/>
</dbReference>
<feature type="domain" description="C2" evidence="13">
    <location>
        <begin position="406"/>
        <end position="523"/>
    </location>
</feature>
<dbReference type="InterPro" id="IPR051634">
    <property type="entry name" value="Extended_Synaptotagmin"/>
</dbReference>
<keyword evidence="9" id="KW-0446">Lipid-binding</keyword>
<dbReference type="FunFam" id="2.60.40.150:FF:000346">
    <property type="entry name" value="Extended synaptotagmin-like protein 2a"/>
    <property type="match status" value="1"/>
</dbReference>
<evidence type="ECO:0000313" key="15">
    <source>
        <dbReference type="Proteomes" id="UP000008143"/>
    </source>
</evidence>
<dbReference type="InterPro" id="IPR031468">
    <property type="entry name" value="SMP_LBD"/>
</dbReference>
<keyword evidence="5" id="KW-0677">Repeat</keyword>
<evidence type="ECO:0000259" key="13">
    <source>
        <dbReference type="PROSITE" id="PS50004"/>
    </source>
</evidence>
<evidence type="ECO:0000256" key="12">
    <source>
        <dbReference type="SAM" id="Phobius"/>
    </source>
</evidence>
<protein>
    <submittedName>
        <fullName evidence="16">Extended synaptotagmin-1-like</fullName>
    </submittedName>
</protein>
<evidence type="ECO:0000256" key="3">
    <source>
        <dbReference type="ARBA" id="ARBA00022692"/>
    </source>
</evidence>
<dbReference type="GO" id="GO:0031210">
    <property type="term" value="F:phosphatidylcholine binding"/>
    <property type="evidence" value="ECO:0000318"/>
    <property type="project" value="GO_Central"/>
</dbReference>
<dbReference type="PANTHER" id="PTHR45761:SF8">
    <property type="entry name" value="EXTENDED SYNAPTOTAGMIN-1-LIKE"/>
    <property type="match status" value="1"/>
</dbReference>
<dbReference type="GO" id="GO:0008429">
    <property type="term" value="F:phosphatidylethanolamine binding"/>
    <property type="evidence" value="ECO:0000318"/>
    <property type="project" value="GO_Central"/>
</dbReference>
<feature type="transmembrane region" description="Helical" evidence="12">
    <location>
        <begin position="12"/>
        <end position="34"/>
    </location>
</feature>
<dbReference type="GO" id="GO:0005509">
    <property type="term" value="F:calcium ion binding"/>
    <property type="evidence" value="ECO:0000318"/>
    <property type="project" value="GO_Central"/>
</dbReference>
<comment type="subcellular location">
    <subcellularLocation>
        <location evidence="1">Membrane</location>
    </subcellularLocation>
</comment>
<name>A0A8J1JLU6_XENTR</name>
<dbReference type="PANTHER" id="PTHR45761">
    <property type="entry name" value="EXTENDED SYNAPTOTAGMIN-LIKE PROTEIN 2, ISOFORM C"/>
    <property type="match status" value="1"/>
</dbReference>
<feature type="domain" description="SMP-LTD" evidence="14">
    <location>
        <begin position="87"/>
        <end position="265"/>
    </location>
</feature>
<keyword evidence="6" id="KW-0106">Calcium</keyword>
<dbReference type="GO" id="GO:0005789">
    <property type="term" value="C:endoplasmic reticulum membrane"/>
    <property type="evidence" value="ECO:0000318"/>
    <property type="project" value="GO_Central"/>
</dbReference>
<keyword evidence="2" id="KW-0813">Transport</keyword>
<evidence type="ECO:0000256" key="1">
    <source>
        <dbReference type="ARBA" id="ARBA00004370"/>
    </source>
</evidence>
<dbReference type="GO" id="GO:0005544">
    <property type="term" value="F:calcium-dependent phospholipid binding"/>
    <property type="evidence" value="ECO:0000318"/>
    <property type="project" value="GO_Central"/>
</dbReference>
<dbReference type="GO" id="GO:0006869">
    <property type="term" value="P:lipid transport"/>
    <property type="evidence" value="ECO:0007669"/>
    <property type="project" value="UniProtKB-KW"/>
</dbReference>
<dbReference type="GeneID" id="116411089"/>
<evidence type="ECO:0000256" key="5">
    <source>
        <dbReference type="ARBA" id="ARBA00022737"/>
    </source>
</evidence>
<dbReference type="SUPFAM" id="SSF49562">
    <property type="entry name" value="C2 domain (Calcium/lipid-binding domain, CaLB)"/>
    <property type="match status" value="2"/>
</dbReference>
<feature type="domain" description="C2" evidence="13">
    <location>
        <begin position="260"/>
        <end position="376"/>
    </location>
</feature>
<dbReference type="AGR" id="Xenbase:XB-GENE-29097027"/>
<evidence type="ECO:0000256" key="8">
    <source>
        <dbReference type="ARBA" id="ARBA00023055"/>
    </source>
</evidence>
<dbReference type="PROSITE" id="PS50004">
    <property type="entry name" value="C2"/>
    <property type="match status" value="2"/>
</dbReference>
<dbReference type="Gene3D" id="2.60.40.150">
    <property type="entry name" value="C2 domain"/>
    <property type="match status" value="2"/>
</dbReference>
<feature type="compositionally biased region" description="Basic and acidic residues" evidence="11">
    <location>
        <begin position="68"/>
        <end position="84"/>
    </location>
</feature>
<dbReference type="OrthoDB" id="1029639at2759"/>
<dbReference type="InterPro" id="IPR035892">
    <property type="entry name" value="C2_domain_sf"/>
</dbReference>
<keyword evidence="15" id="KW-1185">Reference proteome</keyword>
<proteinExistence type="predicted"/>
<dbReference type="FunFam" id="2.60.40.150:FF:000100">
    <property type="entry name" value="Extended synaptotagmin-2"/>
    <property type="match status" value="1"/>
</dbReference>
<keyword evidence="7 12" id="KW-1133">Transmembrane helix</keyword>
<keyword evidence="8" id="KW-0445">Lipid transport</keyword>
<evidence type="ECO:0000259" key="14">
    <source>
        <dbReference type="PROSITE" id="PS51847"/>
    </source>
</evidence>
<accession>A0A8J1JLU6</accession>
<sequence>MFSFIQMIMPEGLQSVLTFSTIKYILFLLLGYFFGRIQFKIGYFIIGMVLWKCYRYWKKSHSPSAIETEDKQTEEQKNVPQKDSEEQFERIRSLNVIMKELWPYITKYVDKLLRERHQPEIRAISKYLSAIRFINIDLGEKPPQVNAMRAQADPEKKQIILDLEISCDAAVKIDMGFTDRTPLFGVKNIKLEGILRVIFAPLMEDPPLFGALTYYFPYPPLLDLHWKGLTHLLNIPGLHALTEKRILAEIGNYFISPKHLSHPLAAKFDLDKLNFKDPRNVLRIQVIEAKNLSAKDVLRNPYVVIRGGGATVQTRVIQKNLNPQWKETFEILYSDLPEQEIEFNLFDKRMKMNQPLGSCKIDAAEVPEKKCLDKWLELENVKSGQLHIKVERLRLLSDPTKLEEVLKENIRTQPERKNEISSAVLYVTIKKARGLPVIQVKRGKLLPLAVVNAAVGDSVKKLGSRVNNGEAMWTEGFQFLIRNPHTEELKVKLQDESSKLLGCITVPLYRLMAAADMTVDAWIPLDLTEQNCELLMKLQLRILAPHCEMPKQQIRAPATQKKAEAPLHHGKIKCKSQTKVTKR</sequence>
<dbReference type="AlphaFoldDB" id="A0A8J1JLU6"/>